<name>A0A7Z0VNB4_9GAMM</name>
<dbReference type="InterPro" id="IPR050990">
    <property type="entry name" value="UPF0237/GcvR_regulator"/>
</dbReference>
<dbReference type="AlphaFoldDB" id="A0A7Z0VNB4"/>
<evidence type="ECO:0000313" key="2">
    <source>
        <dbReference type="EMBL" id="ODJ88386.1"/>
    </source>
</evidence>
<feature type="domain" description="ACT" evidence="1">
    <location>
        <begin position="91"/>
        <end position="167"/>
    </location>
</feature>
<dbReference type="Proteomes" id="UP000094769">
    <property type="component" value="Unassembled WGS sequence"/>
</dbReference>
<dbReference type="PANTHER" id="PTHR34875:SF6">
    <property type="entry name" value="UPF0237 PROTEIN MJ1558"/>
    <property type="match status" value="1"/>
</dbReference>
<evidence type="ECO:0000259" key="1">
    <source>
        <dbReference type="PROSITE" id="PS51671"/>
    </source>
</evidence>
<reference evidence="2 3" key="1">
    <citation type="submission" date="2016-06" db="EMBL/GenBank/DDBJ databases">
        <title>Genome sequence of endosymbiont of Candidatus Endolucinida thiodiazotropha.</title>
        <authorList>
            <person name="Poehlein A."/>
            <person name="Koenig S."/>
            <person name="Heiden S.E."/>
            <person name="Thuermer A."/>
            <person name="Voget S."/>
            <person name="Daniel R."/>
            <person name="Markert S."/>
            <person name="Gros O."/>
            <person name="Schweder T."/>
        </authorList>
    </citation>
    <scope>NUCLEOTIDE SEQUENCE [LARGE SCALE GENOMIC DNA]</scope>
    <source>
        <strain evidence="2 3">COS</strain>
    </source>
</reference>
<dbReference type="InterPro" id="IPR045865">
    <property type="entry name" value="ACT-like_dom_sf"/>
</dbReference>
<sequence>MNWLMLTLVGEDQPGIVAQVTDALYRGGCTLGESSMIRLGGNFSIMMMVDGGHAEQTLTNLIAPVADRLQLKFHIDPIHGGLHRHRVPNFQVRVNGADRAGIVAKVTGALAECGFNILELASDVVGDSEKPVYIMTIQGYAEAEIETLESALQPLAVEDIDVHISSVETLIG</sequence>
<dbReference type="PROSITE" id="PS51671">
    <property type="entry name" value="ACT"/>
    <property type="match status" value="1"/>
</dbReference>
<dbReference type="Pfam" id="PF13740">
    <property type="entry name" value="ACT_6"/>
    <property type="match status" value="2"/>
</dbReference>
<organism evidence="2 3">
    <name type="scientific">Candidatus Thiodiazotropha endolucinida</name>
    <dbReference type="NCBI Taxonomy" id="1655433"/>
    <lineage>
        <taxon>Bacteria</taxon>
        <taxon>Pseudomonadati</taxon>
        <taxon>Pseudomonadota</taxon>
        <taxon>Gammaproteobacteria</taxon>
        <taxon>Chromatiales</taxon>
        <taxon>Sedimenticolaceae</taxon>
        <taxon>Candidatus Thiodiazotropha</taxon>
    </lineage>
</organism>
<dbReference type="SUPFAM" id="SSF55021">
    <property type="entry name" value="ACT-like"/>
    <property type="match status" value="2"/>
</dbReference>
<comment type="caution">
    <text evidence="2">The sequence shown here is derived from an EMBL/GenBank/DDBJ whole genome shotgun (WGS) entry which is preliminary data.</text>
</comment>
<proteinExistence type="predicted"/>
<dbReference type="OrthoDB" id="12860at2"/>
<dbReference type="InterPro" id="IPR002912">
    <property type="entry name" value="ACT_dom"/>
</dbReference>
<dbReference type="EMBL" id="MARB01000006">
    <property type="protein sequence ID" value="ODJ88386.1"/>
    <property type="molecule type" value="Genomic_DNA"/>
</dbReference>
<dbReference type="PANTHER" id="PTHR34875">
    <property type="entry name" value="UPF0237 PROTEIN MJ1558"/>
    <property type="match status" value="1"/>
</dbReference>
<keyword evidence="3" id="KW-1185">Reference proteome</keyword>
<dbReference type="RefSeq" id="WP_069122655.1">
    <property type="nucleotide sequence ID" value="NZ_MARB01000006.1"/>
</dbReference>
<dbReference type="Gene3D" id="3.30.70.260">
    <property type="match status" value="2"/>
</dbReference>
<evidence type="ECO:0000313" key="3">
    <source>
        <dbReference type="Proteomes" id="UP000094769"/>
    </source>
</evidence>
<protein>
    <submittedName>
        <fullName evidence="2">Glycine cleavage system transcriptional repressor</fullName>
    </submittedName>
</protein>
<accession>A0A7Z0VNB4</accession>
<gene>
    <name evidence="2" type="primary">gcvR_2</name>
    <name evidence="2" type="ORF">CODIS_13920</name>
</gene>